<dbReference type="Gene3D" id="1.10.10.10">
    <property type="entry name" value="Winged helix-like DNA-binding domain superfamily/Winged helix DNA-binding domain"/>
    <property type="match status" value="1"/>
</dbReference>
<feature type="domain" description="Peptidase S74" evidence="1">
    <location>
        <begin position="591"/>
        <end position="680"/>
    </location>
</feature>
<protein>
    <recommendedName>
        <fullName evidence="1">Peptidase S74 domain-containing protein</fullName>
    </recommendedName>
</protein>
<reference evidence="2 3" key="1">
    <citation type="submission" date="2013-07" db="EMBL/GenBank/DDBJ databases">
        <title>Comparative Genomic and Metabolomic Analysis of Twelve Strains of Pseudoalteromonas luteoviolacea.</title>
        <authorList>
            <person name="Vynne N.G."/>
            <person name="Mansson M."/>
            <person name="Gram L."/>
        </authorList>
    </citation>
    <scope>NUCLEOTIDE SEQUENCE [LARGE SCALE GENOMIC DNA]</scope>
    <source>
        <strain evidence="2 3">H33</strain>
    </source>
</reference>
<evidence type="ECO:0000313" key="3">
    <source>
        <dbReference type="Proteomes" id="UP000076503"/>
    </source>
</evidence>
<sequence length="686" mass="74597">MKHSELNTELRGYFENGDIPTQIEFRKLIDAATDNSSTFSLLAHLFGVTVDCAISEPDLDLQSDLTAKLAEYSLVPGEQVILHAQQDITENGVYIFELETVEGEKIAKLTKQTINEFEGMLIKANRSLDDSASYYHYVMESNTDQNLDWHKVENFDVPDYYSEHIQNARFPAEIDLTQQGSVENSKLTANYLVGNGAAITDLNNANLPAQIDLTQIDNNSSLKAKDIIGDGQQLTGLDAGHLQFGQVPPQRIDFAQMGDIESGSSVKVLNADHGYWLNQKVESLGIYTLIPDFITCAEVNTHIDTASPLLMLDGVSLQAGDLVLLTAQLEPSENRIWQIQSDKTLSLPSPEIALSPGAAVKINAGTVHQHKVFVLASQFENLQGDVENQWQASAQVTLAGAGLKVINNQHSVDVATPADIEAGVTDKLLDAAQFKAQQSSGSDALKADYNAKITVQKERIDSILEASDADADSFKEIVDLINSVDTESDQAFASYVLSNDQRSAQIETDLATESSTRSQEVASLQTALQQEVSVRTADSASRYTKAEADQRFLKSVNTQLVGTVDITQANFNGNMAVSGAITATGDVTAFSDARLKSNIKPITEALAAVGKLEGVTFERADGQSDRRYTGLIAQNVEQACPEAVYEQDDYKSVAYGNLVGLLVEGIKELNNKVMSLENQVAKLESK</sequence>
<evidence type="ECO:0000259" key="1">
    <source>
        <dbReference type="PROSITE" id="PS51688"/>
    </source>
</evidence>
<dbReference type="PATRIC" id="fig|1365251.3.peg.4843"/>
<proteinExistence type="predicted"/>
<dbReference type="RefSeq" id="WP_063363980.1">
    <property type="nucleotide sequence ID" value="NZ_AUXZ01000130.1"/>
</dbReference>
<dbReference type="OrthoDB" id="6306716at2"/>
<dbReference type="EMBL" id="AUXZ01000130">
    <property type="protein sequence ID" value="KZN45255.1"/>
    <property type="molecule type" value="Genomic_DNA"/>
</dbReference>
<dbReference type="AlphaFoldDB" id="A0A167ADB8"/>
<dbReference type="InterPro" id="IPR030392">
    <property type="entry name" value="S74_ICA"/>
</dbReference>
<comment type="caution">
    <text evidence="2">The sequence shown here is derived from an EMBL/GenBank/DDBJ whole genome shotgun (WGS) entry which is preliminary data.</text>
</comment>
<dbReference type="Proteomes" id="UP000076503">
    <property type="component" value="Unassembled WGS sequence"/>
</dbReference>
<evidence type="ECO:0000313" key="2">
    <source>
        <dbReference type="EMBL" id="KZN45255.1"/>
    </source>
</evidence>
<gene>
    <name evidence="2" type="ORF">N476_04390</name>
</gene>
<dbReference type="Pfam" id="PF13884">
    <property type="entry name" value="Peptidase_S74"/>
    <property type="match status" value="1"/>
</dbReference>
<accession>A0A167ADB8</accession>
<name>A0A167ADB8_9GAMM</name>
<dbReference type="PROSITE" id="PS51688">
    <property type="entry name" value="ICA"/>
    <property type="match status" value="1"/>
</dbReference>
<dbReference type="InterPro" id="IPR036388">
    <property type="entry name" value="WH-like_DNA-bd_sf"/>
</dbReference>
<organism evidence="2 3">
    <name type="scientific">Pseudoalteromonas luteoviolacea H33</name>
    <dbReference type="NCBI Taxonomy" id="1365251"/>
    <lineage>
        <taxon>Bacteria</taxon>
        <taxon>Pseudomonadati</taxon>
        <taxon>Pseudomonadota</taxon>
        <taxon>Gammaproteobacteria</taxon>
        <taxon>Alteromonadales</taxon>
        <taxon>Pseudoalteromonadaceae</taxon>
        <taxon>Pseudoalteromonas</taxon>
    </lineage>
</organism>